<feature type="transmembrane region" description="Helical" evidence="1">
    <location>
        <begin position="200"/>
        <end position="219"/>
    </location>
</feature>
<feature type="transmembrane region" description="Helical" evidence="1">
    <location>
        <begin position="27"/>
        <end position="50"/>
    </location>
</feature>
<protein>
    <recommendedName>
        <fullName evidence="4">EXPERA domain-containing protein</fullName>
    </recommendedName>
</protein>
<keyword evidence="1" id="KW-0812">Transmembrane</keyword>
<evidence type="ECO:0008006" key="4">
    <source>
        <dbReference type="Google" id="ProtNLM"/>
    </source>
</evidence>
<dbReference type="EMBL" id="JBHUFB010000021">
    <property type="protein sequence ID" value="MFD1815521.1"/>
    <property type="molecule type" value="Genomic_DNA"/>
</dbReference>
<keyword evidence="1" id="KW-1133">Transmembrane helix</keyword>
<comment type="caution">
    <text evidence="2">The sequence shown here is derived from an EMBL/GenBank/DDBJ whole genome shotgun (WGS) entry which is preliminary data.</text>
</comment>
<feature type="transmembrane region" description="Helical" evidence="1">
    <location>
        <begin position="168"/>
        <end position="188"/>
    </location>
</feature>
<proteinExistence type="predicted"/>
<feature type="transmembrane region" description="Helical" evidence="1">
    <location>
        <begin position="136"/>
        <end position="156"/>
    </location>
</feature>
<keyword evidence="3" id="KW-1185">Reference proteome</keyword>
<evidence type="ECO:0000256" key="1">
    <source>
        <dbReference type="SAM" id="Phobius"/>
    </source>
</evidence>
<gene>
    <name evidence="2" type="ORF">ACFSJG_25165</name>
</gene>
<feature type="transmembrane region" description="Helical" evidence="1">
    <location>
        <begin position="71"/>
        <end position="91"/>
    </location>
</feature>
<sequence length="229" mass="26158">MTSTIPKGPTHDEHESDSRAAQRRADYWLIAGTALMGTYVLGLIGLPIFLRGVWLQHRAQQDGLSVRPVMVTLIGYLVILDAFLNTVGWALDLIANHTLLNRVFFTAWGNYADNGYFWHYNELWIGGSAAPGEKGWEVACVFVVFPMRVAAAIAFLQMKRWGHQWLTVTCWFGVVIWVGYITNMTVYADLRFTGTILPVFGWWLYDIFYITPFLAIPYLHTVNREIFTD</sequence>
<accession>A0ABW4PC17</accession>
<name>A0ABW4PC17_9NOCA</name>
<keyword evidence="1" id="KW-0472">Membrane</keyword>
<organism evidence="2 3">
    <name type="scientific">Rhodococcus gannanensis</name>
    <dbReference type="NCBI Taxonomy" id="1960308"/>
    <lineage>
        <taxon>Bacteria</taxon>
        <taxon>Bacillati</taxon>
        <taxon>Actinomycetota</taxon>
        <taxon>Actinomycetes</taxon>
        <taxon>Mycobacteriales</taxon>
        <taxon>Nocardiaceae</taxon>
        <taxon>Rhodococcus</taxon>
    </lineage>
</organism>
<reference evidence="3" key="1">
    <citation type="journal article" date="2019" name="Int. J. Syst. Evol. Microbiol.">
        <title>The Global Catalogue of Microorganisms (GCM) 10K type strain sequencing project: providing services to taxonomists for standard genome sequencing and annotation.</title>
        <authorList>
            <consortium name="The Broad Institute Genomics Platform"/>
            <consortium name="The Broad Institute Genome Sequencing Center for Infectious Disease"/>
            <person name="Wu L."/>
            <person name="Ma J."/>
        </authorList>
    </citation>
    <scope>NUCLEOTIDE SEQUENCE [LARGE SCALE GENOMIC DNA]</scope>
    <source>
        <strain evidence="3">DT72</strain>
    </source>
</reference>
<dbReference type="RefSeq" id="WP_378487979.1">
    <property type="nucleotide sequence ID" value="NZ_JBHUFB010000021.1"/>
</dbReference>
<evidence type="ECO:0000313" key="2">
    <source>
        <dbReference type="EMBL" id="MFD1815521.1"/>
    </source>
</evidence>
<dbReference type="Proteomes" id="UP001597286">
    <property type="component" value="Unassembled WGS sequence"/>
</dbReference>
<evidence type="ECO:0000313" key="3">
    <source>
        <dbReference type="Proteomes" id="UP001597286"/>
    </source>
</evidence>